<dbReference type="SUPFAM" id="SSF53756">
    <property type="entry name" value="UDP-Glycosyltransferase/glycogen phosphorylase"/>
    <property type="match status" value="1"/>
</dbReference>
<reference evidence="3" key="2">
    <citation type="submission" date="2020-09" db="EMBL/GenBank/DDBJ databases">
        <authorList>
            <person name="Sun Q."/>
            <person name="Kim S."/>
        </authorList>
    </citation>
    <scope>NUCLEOTIDE SEQUENCE</scope>
    <source>
        <strain evidence="3">KCTC 32501</strain>
    </source>
</reference>
<dbReference type="PANTHER" id="PTHR46401:SF2">
    <property type="entry name" value="GLYCOSYLTRANSFERASE WBBK-RELATED"/>
    <property type="match status" value="1"/>
</dbReference>
<dbReference type="GO" id="GO:0016757">
    <property type="term" value="F:glycosyltransferase activity"/>
    <property type="evidence" value="ECO:0007669"/>
    <property type="project" value="TreeGrafter"/>
</dbReference>
<protein>
    <submittedName>
        <fullName evidence="3">Glycosyl transferase family 1</fullName>
    </submittedName>
</protein>
<name>A0A8J3CMY4_9BURK</name>
<evidence type="ECO:0000313" key="4">
    <source>
        <dbReference type="Proteomes" id="UP000614287"/>
    </source>
</evidence>
<evidence type="ECO:0000313" key="3">
    <source>
        <dbReference type="EMBL" id="GHA71432.1"/>
    </source>
</evidence>
<evidence type="ECO:0000256" key="1">
    <source>
        <dbReference type="ARBA" id="ARBA00022679"/>
    </source>
</evidence>
<comment type="caution">
    <text evidence="3">The sequence shown here is derived from an EMBL/GenBank/DDBJ whole genome shotgun (WGS) entry which is preliminary data.</text>
</comment>
<gene>
    <name evidence="3" type="ORF">GCM10009007_10310</name>
</gene>
<reference evidence="3" key="1">
    <citation type="journal article" date="2014" name="Int. J. Syst. Evol. Microbiol.">
        <title>Complete genome sequence of Corynebacterium casei LMG S-19264T (=DSM 44701T), isolated from a smear-ripened cheese.</title>
        <authorList>
            <consortium name="US DOE Joint Genome Institute (JGI-PGF)"/>
            <person name="Walter F."/>
            <person name="Albersmeier A."/>
            <person name="Kalinowski J."/>
            <person name="Ruckert C."/>
        </authorList>
    </citation>
    <scope>NUCLEOTIDE SEQUENCE</scope>
    <source>
        <strain evidence="3">KCTC 32501</strain>
    </source>
</reference>
<keyword evidence="4" id="KW-1185">Reference proteome</keyword>
<dbReference type="Pfam" id="PF12000">
    <property type="entry name" value="Glyco_trans_4_3"/>
    <property type="match status" value="1"/>
</dbReference>
<feature type="domain" description="Glycosyl transferase family 4" evidence="2">
    <location>
        <begin position="2"/>
        <end position="112"/>
    </location>
</feature>
<sequence length="319" mass="36261">MLQLKQKGYEPDVIFAHPGWGETLYVKNVFPKARLIHFCEWYYRSQGADMNFDAEFPDDFNAGARVETWNALHALNLVNCDAAVTPTQWQLKQHPEIFHSKIKVIHEGVDMSVLYPDAQAELTLPDGFHARAGMPIITYVARQLEPYRGFHSFMRALSIIQKVLPDCHTIIIGGDDVSYGSKPRDAANFREKMLKEVRIDASRTHFLGQVPYDMYRKVLQVSRVHTYLTYPFVLSWSMLEAMAMGCLVVGSRTSPVEEVIRDGENGLLADFFDPQDIAEKVVLCLREPMSELRAQARADVLARYDFAQAEPAFRALLSG</sequence>
<dbReference type="Pfam" id="PF13692">
    <property type="entry name" value="Glyco_trans_1_4"/>
    <property type="match status" value="1"/>
</dbReference>
<dbReference type="InterPro" id="IPR022623">
    <property type="entry name" value="Glyco_trans_4"/>
</dbReference>
<evidence type="ECO:0000259" key="2">
    <source>
        <dbReference type="Pfam" id="PF12000"/>
    </source>
</evidence>
<dbReference type="Gene3D" id="3.40.50.2000">
    <property type="entry name" value="Glycogen Phosphorylase B"/>
    <property type="match status" value="1"/>
</dbReference>
<proteinExistence type="predicted"/>
<dbReference type="Proteomes" id="UP000614287">
    <property type="component" value="Unassembled WGS sequence"/>
</dbReference>
<dbReference type="GO" id="GO:0009103">
    <property type="term" value="P:lipopolysaccharide biosynthetic process"/>
    <property type="evidence" value="ECO:0007669"/>
    <property type="project" value="TreeGrafter"/>
</dbReference>
<keyword evidence="1 3" id="KW-0808">Transferase</keyword>
<dbReference type="EMBL" id="BMZG01000005">
    <property type="protein sequence ID" value="GHA71432.1"/>
    <property type="molecule type" value="Genomic_DNA"/>
</dbReference>
<organism evidence="3 4">
    <name type="scientific">Formosimonas limnophila</name>
    <dbReference type="NCBI Taxonomy" id="1384487"/>
    <lineage>
        <taxon>Bacteria</taxon>
        <taxon>Pseudomonadati</taxon>
        <taxon>Pseudomonadota</taxon>
        <taxon>Betaproteobacteria</taxon>
        <taxon>Burkholderiales</taxon>
        <taxon>Burkholderiaceae</taxon>
        <taxon>Formosimonas</taxon>
    </lineage>
</organism>
<dbReference type="AlphaFoldDB" id="A0A8J3CMY4"/>
<accession>A0A8J3CMY4</accession>
<dbReference type="PANTHER" id="PTHR46401">
    <property type="entry name" value="GLYCOSYLTRANSFERASE WBBK-RELATED"/>
    <property type="match status" value="1"/>
</dbReference>